<evidence type="ECO:0000313" key="17">
    <source>
        <dbReference type="Proteomes" id="UP001056429"/>
    </source>
</evidence>
<dbReference type="Gene3D" id="2.20.70.100">
    <property type="match status" value="1"/>
</dbReference>
<dbReference type="InterPro" id="IPR041125">
    <property type="entry name" value="4HPAD_g_N"/>
</dbReference>
<evidence type="ECO:0000256" key="10">
    <source>
        <dbReference type="ARBA" id="ARBA00023014"/>
    </source>
</evidence>
<evidence type="ECO:0000256" key="6">
    <source>
        <dbReference type="ARBA" id="ARBA00013463"/>
    </source>
</evidence>
<dbReference type="Pfam" id="PF18524">
    <property type="entry name" value="HPIP_like"/>
    <property type="match status" value="1"/>
</dbReference>
<feature type="domain" description="4-hydroxyphenylacetate decarboxylase small gamma subunit N-terminal" evidence="15">
    <location>
        <begin position="4"/>
        <end position="33"/>
    </location>
</feature>
<dbReference type="GO" id="GO:0051539">
    <property type="term" value="F:4 iron, 4 sulfur cluster binding"/>
    <property type="evidence" value="ECO:0007669"/>
    <property type="project" value="UniProtKB-KW"/>
</dbReference>
<dbReference type="NCBIfam" id="NF033716">
    <property type="entry name" value="glycyl_HPDL_Sma"/>
    <property type="match status" value="1"/>
</dbReference>
<evidence type="ECO:0000259" key="15">
    <source>
        <dbReference type="Pfam" id="PF18671"/>
    </source>
</evidence>
<dbReference type="GO" id="GO:0046872">
    <property type="term" value="F:metal ion binding"/>
    <property type="evidence" value="ECO:0007669"/>
    <property type="project" value="UniProtKB-KW"/>
</dbReference>
<reference evidence="16" key="2">
    <citation type="submission" date="2021-04" db="EMBL/GenBank/DDBJ databases">
        <authorList>
            <person name="Dong X."/>
        </authorList>
    </citation>
    <scope>NUCLEOTIDE SEQUENCE</scope>
    <source>
        <strain evidence="16">ZWT</strain>
    </source>
</reference>
<dbReference type="AlphaFoldDB" id="A0A9J6P255"/>
<comment type="catalytic activity">
    <reaction evidence="2">
        <text>3,4-dihydroxyphenylacetate + H(+) = 4-methylcatechol + CO2</text>
        <dbReference type="Rhea" id="RHEA:62556"/>
        <dbReference type="ChEBI" id="CHEBI:15378"/>
        <dbReference type="ChEBI" id="CHEBI:16526"/>
        <dbReference type="ChEBI" id="CHEBI:17254"/>
        <dbReference type="ChEBI" id="CHEBI:17612"/>
        <dbReference type="EC" id="4.1.1.83"/>
    </reaction>
    <physiologicalReaction direction="left-to-right" evidence="2">
        <dbReference type="Rhea" id="RHEA:62557"/>
    </physiologicalReaction>
</comment>
<dbReference type="Pfam" id="PF18671">
    <property type="entry name" value="4HPAD_g_N"/>
    <property type="match status" value="1"/>
</dbReference>
<evidence type="ECO:0000256" key="12">
    <source>
        <dbReference type="ARBA" id="ARBA00029987"/>
    </source>
</evidence>
<evidence type="ECO:0000256" key="8">
    <source>
        <dbReference type="ARBA" id="ARBA00022723"/>
    </source>
</evidence>
<name>A0A9J6P255_9CLOT</name>
<protein>
    <recommendedName>
        <fullName evidence="6">4-hydroxyphenylacetate decarboxylase small subunit</fullName>
        <ecNumber evidence="5">4.1.1.83</ecNumber>
    </recommendedName>
    <alternativeName>
        <fullName evidence="12">4-hydroxyphenylacetate decarboxylase gamma subunit</fullName>
    </alternativeName>
    <alternativeName>
        <fullName evidence="13">p-hydroxyphenylacetate decarboxylase small subunit</fullName>
    </alternativeName>
</protein>
<dbReference type="EMBL" id="JAGSOJ010000003">
    <property type="protein sequence ID" value="MCM1990850.1"/>
    <property type="molecule type" value="Genomic_DNA"/>
</dbReference>
<proteinExistence type="inferred from homology"/>
<dbReference type="EC" id="4.1.1.83" evidence="5"/>
<evidence type="ECO:0000256" key="13">
    <source>
        <dbReference type="ARBA" id="ARBA00032959"/>
    </source>
</evidence>
<evidence type="ECO:0000256" key="1">
    <source>
        <dbReference type="ARBA" id="ARBA00000127"/>
    </source>
</evidence>
<comment type="caution">
    <text evidence="16">The sequence shown here is derived from an EMBL/GenBank/DDBJ whole genome shotgun (WGS) entry which is preliminary data.</text>
</comment>
<comment type="catalytic activity">
    <reaction evidence="1">
        <text>4-hydroxyphenylacetate + H(+) = 4-methylphenol + CO2</text>
        <dbReference type="Rhea" id="RHEA:22732"/>
        <dbReference type="ChEBI" id="CHEBI:15378"/>
        <dbReference type="ChEBI" id="CHEBI:16526"/>
        <dbReference type="ChEBI" id="CHEBI:17847"/>
        <dbReference type="ChEBI" id="CHEBI:48999"/>
        <dbReference type="EC" id="4.1.1.83"/>
    </reaction>
    <physiologicalReaction direction="left-to-right" evidence="1">
        <dbReference type="Rhea" id="RHEA:22733"/>
    </physiologicalReaction>
</comment>
<evidence type="ECO:0000256" key="3">
    <source>
        <dbReference type="ARBA" id="ARBA00001966"/>
    </source>
</evidence>
<dbReference type="InterPro" id="IPR053727">
    <property type="entry name" value="HPA_decarboxylase_ss_sf"/>
</dbReference>
<evidence type="ECO:0000313" key="16">
    <source>
        <dbReference type="EMBL" id="MCM1990850.1"/>
    </source>
</evidence>
<evidence type="ECO:0000256" key="4">
    <source>
        <dbReference type="ARBA" id="ARBA00008904"/>
    </source>
</evidence>
<keyword evidence="11 16" id="KW-0456">Lyase</keyword>
<keyword evidence="7" id="KW-0004">4Fe-4S</keyword>
<reference evidence="16" key="1">
    <citation type="journal article" date="2021" name="mSystems">
        <title>Bacteria and Archaea Synergistically Convert Glycine Betaine to Biogenic Methane in the Formosa Cold Seep of the South China Sea.</title>
        <authorList>
            <person name="Li L."/>
            <person name="Zhang W."/>
            <person name="Zhang S."/>
            <person name="Song L."/>
            <person name="Sun Q."/>
            <person name="Zhang H."/>
            <person name="Xiang H."/>
            <person name="Dong X."/>
        </authorList>
    </citation>
    <scope>NUCLEOTIDE SEQUENCE</scope>
    <source>
        <strain evidence="16">ZWT</strain>
    </source>
</reference>
<evidence type="ECO:0000256" key="7">
    <source>
        <dbReference type="ARBA" id="ARBA00022485"/>
    </source>
</evidence>
<keyword evidence="17" id="KW-1185">Reference proteome</keyword>
<comment type="similarity">
    <text evidence="4">Belongs to the HPA decarboxylase small subunit family.</text>
</comment>
<evidence type="ECO:0000259" key="14">
    <source>
        <dbReference type="Pfam" id="PF18524"/>
    </source>
</evidence>
<keyword evidence="10" id="KW-0411">Iron-sulfur</keyword>
<evidence type="ECO:0000256" key="11">
    <source>
        <dbReference type="ARBA" id="ARBA00023239"/>
    </source>
</evidence>
<dbReference type="InterPro" id="IPR040923">
    <property type="entry name" value="HpdC_C"/>
</dbReference>
<keyword evidence="9" id="KW-0408">Iron</keyword>
<evidence type="ECO:0000256" key="5">
    <source>
        <dbReference type="ARBA" id="ARBA00012283"/>
    </source>
</evidence>
<evidence type="ECO:0000256" key="9">
    <source>
        <dbReference type="ARBA" id="ARBA00023004"/>
    </source>
</evidence>
<organism evidence="16 17">
    <name type="scientific">Oceanirhabdus seepicola</name>
    <dbReference type="NCBI Taxonomy" id="2828781"/>
    <lineage>
        <taxon>Bacteria</taxon>
        <taxon>Bacillati</taxon>
        <taxon>Bacillota</taxon>
        <taxon>Clostridia</taxon>
        <taxon>Eubacteriales</taxon>
        <taxon>Clostridiaceae</taxon>
        <taxon>Oceanirhabdus</taxon>
    </lineage>
</organism>
<gene>
    <name evidence="16" type="primary">hpdC</name>
    <name evidence="16" type="ORF">KDK92_14055</name>
</gene>
<dbReference type="Proteomes" id="UP001056429">
    <property type="component" value="Unassembled WGS sequence"/>
</dbReference>
<evidence type="ECO:0000256" key="2">
    <source>
        <dbReference type="ARBA" id="ARBA00001088"/>
    </source>
</evidence>
<accession>A0A9J6P255</accession>
<feature type="domain" description="4-hydroxyphenylacetate decarboxylase small gamma subunit C-terminal" evidence="14">
    <location>
        <begin position="42"/>
        <end position="80"/>
    </location>
</feature>
<keyword evidence="8" id="KW-0479">Metal-binding</keyword>
<dbReference type="RefSeq" id="WP_250859964.1">
    <property type="nucleotide sequence ID" value="NZ_JAGSOJ010000003.1"/>
</dbReference>
<sequence>MNIKHNDCLHFSNIDAAKGICRLTGNIVEIDSDACASYDKKAKCKFCKNFTEESTDGIGTCVGLKVNDWVYGELNAVTCSSYEEK</sequence>
<comment type="cofactor">
    <cofactor evidence="3">
        <name>[4Fe-4S] cluster</name>
        <dbReference type="ChEBI" id="CHEBI:49883"/>
    </cofactor>
</comment>
<dbReference type="GO" id="GO:0043722">
    <property type="term" value="F:4-hydroxyphenylacetate decarboxylase activity"/>
    <property type="evidence" value="ECO:0007669"/>
    <property type="project" value="UniProtKB-EC"/>
</dbReference>